<comment type="caution">
    <text evidence="5">The sequence shown here is derived from an EMBL/GenBank/DDBJ whole genome shotgun (WGS) entry which is preliminary data.</text>
</comment>
<dbReference type="Gene3D" id="1.10.10.60">
    <property type="entry name" value="Homeodomain-like"/>
    <property type="match status" value="2"/>
</dbReference>
<dbReference type="InterPro" id="IPR050204">
    <property type="entry name" value="AraC_XylS_family_regulators"/>
</dbReference>
<keyword evidence="2" id="KW-0238">DNA-binding</keyword>
<name>A0A081RB39_SPHCR</name>
<sequence>MAMAAAHFDISHTHGLFASARNPAQTSSAALGWTSLFLSEQQEEPFKASAEPVPDHLLIFHLGGLAQVTGVVEDMKIQAVIPPGTLCLCPANSTLSIELENSIETLHLYIRSSVVNDVAKSLGYDFPDGIRLRPRVGQRDELLEQLAFEVRSVAASGGASTALYVDQMALAIAARLIRHDYSKEPAPAANSRGLARGRLKRVQDFVEAHLERSIQLQELSLIAGLSVSHFVRQFKRATGVSPHQFVLRRRVERAKRLLAHSDQSLAEIAFSCGFSHQEHLTHTFRRHVGSTPGNYRRSAQS</sequence>
<evidence type="ECO:0000256" key="2">
    <source>
        <dbReference type="ARBA" id="ARBA00023125"/>
    </source>
</evidence>
<proteinExistence type="predicted"/>
<dbReference type="GO" id="GO:0003700">
    <property type="term" value="F:DNA-binding transcription factor activity"/>
    <property type="evidence" value="ECO:0007669"/>
    <property type="project" value="InterPro"/>
</dbReference>
<evidence type="ECO:0000313" key="6">
    <source>
        <dbReference type="Proteomes" id="UP000028411"/>
    </source>
</evidence>
<protein>
    <submittedName>
        <fullName evidence="5">Transcriptional regulator, AraC family</fullName>
    </submittedName>
</protein>
<dbReference type="InterPro" id="IPR018060">
    <property type="entry name" value="HTH_AraC"/>
</dbReference>
<dbReference type="Pfam" id="PF12833">
    <property type="entry name" value="HTH_18"/>
    <property type="match status" value="1"/>
</dbReference>
<dbReference type="eggNOG" id="COG4977">
    <property type="taxonomic scope" value="Bacteria"/>
</dbReference>
<organism evidence="5 6">
    <name type="scientific">Sphingobium chlorophenolicum</name>
    <dbReference type="NCBI Taxonomy" id="46429"/>
    <lineage>
        <taxon>Bacteria</taxon>
        <taxon>Pseudomonadati</taxon>
        <taxon>Pseudomonadota</taxon>
        <taxon>Alphaproteobacteria</taxon>
        <taxon>Sphingomonadales</taxon>
        <taxon>Sphingomonadaceae</taxon>
        <taxon>Sphingobium</taxon>
    </lineage>
</organism>
<dbReference type="InterPro" id="IPR018062">
    <property type="entry name" value="HTH_AraC-typ_CS"/>
</dbReference>
<evidence type="ECO:0000256" key="1">
    <source>
        <dbReference type="ARBA" id="ARBA00023015"/>
    </source>
</evidence>
<dbReference type="AlphaFoldDB" id="A0A081RB39"/>
<dbReference type="PANTHER" id="PTHR46796">
    <property type="entry name" value="HTH-TYPE TRANSCRIPTIONAL ACTIVATOR RHAS-RELATED"/>
    <property type="match status" value="1"/>
</dbReference>
<feature type="domain" description="HTH araC/xylS-type" evidence="4">
    <location>
        <begin position="200"/>
        <end position="298"/>
    </location>
</feature>
<evidence type="ECO:0000259" key="4">
    <source>
        <dbReference type="PROSITE" id="PS01124"/>
    </source>
</evidence>
<evidence type="ECO:0000256" key="3">
    <source>
        <dbReference type="ARBA" id="ARBA00023163"/>
    </source>
</evidence>
<keyword evidence="1" id="KW-0805">Transcription regulation</keyword>
<evidence type="ECO:0000313" key="5">
    <source>
        <dbReference type="EMBL" id="KEQ52412.1"/>
    </source>
</evidence>
<dbReference type="SUPFAM" id="SSF46689">
    <property type="entry name" value="Homeodomain-like"/>
    <property type="match status" value="2"/>
</dbReference>
<dbReference type="PROSITE" id="PS00041">
    <property type="entry name" value="HTH_ARAC_FAMILY_1"/>
    <property type="match status" value="1"/>
</dbReference>
<gene>
    <name evidence="5" type="ORF">BV95_03306</name>
</gene>
<dbReference type="SMART" id="SM00342">
    <property type="entry name" value="HTH_ARAC"/>
    <property type="match status" value="1"/>
</dbReference>
<dbReference type="PROSITE" id="PS01124">
    <property type="entry name" value="HTH_ARAC_FAMILY_2"/>
    <property type="match status" value="1"/>
</dbReference>
<dbReference type="PATRIC" id="fig|46429.4.peg.3291"/>
<dbReference type="PANTHER" id="PTHR46796:SF6">
    <property type="entry name" value="ARAC SUBFAMILY"/>
    <property type="match status" value="1"/>
</dbReference>
<dbReference type="Proteomes" id="UP000028411">
    <property type="component" value="Unassembled WGS sequence"/>
</dbReference>
<accession>A0A081RB39</accession>
<reference evidence="5 6" key="1">
    <citation type="submission" date="2014-02" db="EMBL/GenBank/DDBJ databases">
        <title>Whole genome sequence of Sphingobium chlorophenolicum NBRC 16172.</title>
        <authorList>
            <person name="Gan H.M."/>
            <person name="Gan H.Y."/>
            <person name="Chew T.H."/>
            <person name="Savka M.A."/>
        </authorList>
    </citation>
    <scope>NUCLEOTIDE SEQUENCE [LARGE SCALE GENOMIC DNA]</scope>
    <source>
        <strain evidence="5 6">NBRC 16172</strain>
    </source>
</reference>
<dbReference type="InterPro" id="IPR009057">
    <property type="entry name" value="Homeodomain-like_sf"/>
</dbReference>
<dbReference type="EMBL" id="JFHR01000043">
    <property type="protein sequence ID" value="KEQ52412.1"/>
    <property type="molecule type" value="Genomic_DNA"/>
</dbReference>
<dbReference type="GO" id="GO:0043565">
    <property type="term" value="F:sequence-specific DNA binding"/>
    <property type="evidence" value="ECO:0007669"/>
    <property type="project" value="InterPro"/>
</dbReference>
<keyword evidence="3" id="KW-0804">Transcription</keyword>